<dbReference type="SUPFAM" id="SSF54197">
    <property type="entry name" value="HIT-like"/>
    <property type="match status" value="1"/>
</dbReference>
<reference evidence="3 4" key="1">
    <citation type="submission" date="2021-02" db="EMBL/GenBank/DDBJ databases">
        <title>Bacillus sp. RD4P76, an endophyte from a halophyte.</title>
        <authorList>
            <person name="Sun J.-Q."/>
        </authorList>
    </citation>
    <scope>NUCLEOTIDE SEQUENCE [LARGE SCALE GENOMIC DNA]</scope>
    <source>
        <strain evidence="3 4">RD4P76</strain>
    </source>
</reference>
<dbReference type="PROSITE" id="PS51084">
    <property type="entry name" value="HIT_2"/>
    <property type="match status" value="1"/>
</dbReference>
<dbReference type="EMBL" id="JAFELM010000028">
    <property type="protein sequence ID" value="MBM6618037.1"/>
    <property type="molecule type" value="Genomic_DNA"/>
</dbReference>
<dbReference type="Proteomes" id="UP001518925">
    <property type="component" value="Unassembled WGS sequence"/>
</dbReference>
<dbReference type="PANTHER" id="PTHR46648">
    <property type="entry name" value="HIT FAMILY PROTEIN 1"/>
    <property type="match status" value="1"/>
</dbReference>
<dbReference type="Pfam" id="PF01230">
    <property type="entry name" value="HIT"/>
    <property type="match status" value="1"/>
</dbReference>
<protein>
    <submittedName>
        <fullName evidence="3">HIT family protein</fullName>
    </submittedName>
</protein>
<sequence>MSGCLGCQLATKELPLHVVYENERICCFLDHDPYNEGHTLILPKAHVSEVDELDEETAIEIMKMSMVIAKALKQLYKPDGITINQNNGIFNELSHYHMHVVSRFSDRSFEDFYAETPLDNGHLQEKLTITRELLRSEIGKIMSDSK</sequence>
<proteinExistence type="predicted"/>
<dbReference type="InterPro" id="IPR036265">
    <property type="entry name" value="HIT-like_sf"/>
</dbReference>
<keyword evidence="4" id="KW-1185">Reference proteome</keyword>
<evidence type="ECO:0000313" key="3">
    <source>
        <dbReference type="EMBL" id="MBM6618037.1"/>
    </source>
</evidence>
<evidence type="ECO:0000259" key="2">
    <source>
        <dbReference type="PROSITE" id="PS51084"/>
    </source>
</evidence>
<accession>A0ABS2DHS4</accession>
<dbReference type="PRINTS" id="PR00332">
    <property type="entry name" value="HISTRIAD"/>
</dbReference>
<feature type="domain" description="HIT" evidence="2">
    <location>
        <begin position="5"/>
        <end position="114"/>
    </location>
</feature>
<dbReference type="Gene3D" id="3.30.428.10">
    <property type="entry name" value="HIT-like"/>
    <property type="match status" value="1"/>
</dbReference>
<evidence type="ECO:0000256" key="1">
    <source>
        <dbReference type="PROSITE-ProRule" id="PRU00464"/>
    </source>
</evidence>
<dbReference type="InterPro" id="IPR011146">
    <property type="entry name" value="HIT-like"/>
</dbReference>
<dbReference type="InterPro" id="IPR001310">
    <property type="entry name" value="Histidine_triad_HIT"/>
</dbReference>
<gene>
    <name evidence="3" type="ORF">JR050_10190</name>
</gene>
<comment type="caution">
    <text evidence="3">The sequence shown here is derived from an EMBL/GenBank/DDBJ whole genome shotgun (WGS) entry which is preliminary data.</text>
</comment>
<dbReference type="RefSeq" id="WP_204203380.1">
    <property type="nucleotide sequence ID" value="NZ_JAFELM010000028.1"/>
</dbReference>
<dbReference type="PANTHER" id="PTHR46648:SF1">
    <property type="entry name" value="ADENOSINE 5'-MONOPHOSPHORAMIDASE HNT1"/>
    <property type="match status" value="1"/>
</dbReference>
<feature type="short sequence motif" description="Histidine triad motif" evidence="1">
    <location>
        <begin position="95"/>
        <end position="99"/>
    </location>
</feature>
<organism evidence="3 4">
    <name type="scientific">Bacillus suaedaesalsae</name>
    <dbReference type="NCBI Taxonomy" id="2810349"/>
    <lineage>
        <taxon>Bacteria</taxon>
        <taxon>Bacillati</taxon>
        <taxon>Bacillota</taxon>
        <taxon>Bacilli</taxon>
        <taxon>Bacillales</taxon>
        <taxon>Bacillaceae</taxon>
        <taxon>Bacillus</taxon>
    </lineage>
</organism>
<name>A0ABS2DHS4_9BACI</name>
<evidence type="ECO:0000313" key="4">
    <source>
        <dbReference type="Proteomes" id="UP001518925"/>
    </source>
</evidence>